<proteinExistence type="predicted"/>
<name>A0A6C0LSZ1_9ZZZZ</name>
<reference evidence="1" key="1">
    <citation type="journal article" date="2020" name="Nature">
        <title>Giant virus diversity and host interactions through global metagenomics.</title>
        <authorList>
            <person name="Schulz F."/>
            <person name="Roux S."/>
            <person name="Paez-Espino D."/>
            <person name="Jungbluth S."/>
            <person name="Walsh D.A."/>
            <person name="Denef V.J."/>
            <person name="McMahon K.D."/>
            <person name="Konstantinidis K.T."/>
            <person name="Eloe-Fadrosh E.A."/>
            <person name="Kyrpides N.C."/>
            <person name="Woyke T."/>
        </authorList>
    </citation>
    <scope>NUCLEOTIDE SEQUENCE</scope>
    <source>
        <strain evidence="1">GVMAG-S-1016704-121</strain>
    </source>
</reference>
<sequence length="87" mass="9852">MASLPITNPAVIYQFSADIERACNDATGLSIINECSEYTTEMAIYQIRRYGKKYAEHAVKNDRADIAISYFHEQFSEVCASAFDMLE</sequence>
<dbReference type="EMBL" id="MN740558">
    <property type="protein sequence ID" value="QHU33500.1"/>
    <property type="molecule type" value="Genomic_DNA"/>
</dbReference>
<organism evidence="1">
    <name type="scientific">viral metagenome</name>
    <dbReference type="NCBI Taxonomy" id="1070528"/>
    <lineage>
        <taxon>unclassified sequences</taxon>
        <taxon>metagenomes</taxon>
        <taxon>organismal metagenomes</taxon>
    </lineage>
</organism>
<evidence type="ECO:0000313" key="1">
    <source>
        <dbReference type="EMBL" id="QHU33500.1"/>
    </source>
</evidence>
<accession>A0A6C0LSZ1</accession>
<dbReference type="AlphaFoldDB" id="A0A6C0LSZ1"/>
<protein>
    <submittedName>
        <fullName evidence="1">Uncharacterized protein</fullName>
    </submittedName>
</protein>